<evidence type="ECO:0000313" key="1">
    <source>
        <dbReference type="EMBL" id="TDE12851.1"/>
    </source>
</evidence>
<gene>
    <name evidence="1" type="ORF">E0F88_21130</name>
</gene>
<evidence type="ECO:0000313" key="2">
    <source>
        <dbReference type="Proteomes" id="UP000294850"/>
    </source>
</evidence>
<name>A0A4R5DLJ5_9BACT</name>
<sequence length="253" mass="27814">MKSLTKEGQELLKGIADQYNLQLQSVETMAEAVVKGNGTMAQFNIPELGGNGQWMKGGMTMVGDMFNNSLKAKVDKLCTELANLVSTKLIFEEASESSGSIKSGSSNGSWPSVFGSPTSSGAQNNFKYAYFGPARRLVIEEDGKRSIYDTKHHQISGISQQQGSNRSYQFTSQDGPVDLANLALISEPVEQKQETPELAYDVTHAYSSNTVLPDKTPEDIIISTIEKINILFEKGQITEEEFKTKKQELLSRL</sequence>
<proteinExistence type="predicted"/>
<reference evidence="1 2" key="1">
    <citation type="submission" date="2019-03" db="EMBL/GenBank/DDBJ databases">
        <title>Dyadobacter AR-3-6 sp. nov., isolated from arctic soil.</title>
        <authorList>
            <person name="Chaudhary D.K."/>
        </authorList>
    </citation>
    <scope>NUCLEOTIDE SEQUENCE [LARGE SCALE GENOMIC DNA]</scope>
    <source>
        <strain evidence="1 2">AR-3-6</strain>
    </source>
</reference>
<dbReference type="RefSeq" id="WP_131960271.1">
    <property type="nucleotide sequence ID" value="NZ_SMFL01000008.1"/>
</dbReference>
<protein>
    <submittedName>
        <fullName evidence="1">SHOCT domain-containing protein</fullName>
    </submittedName>
</protein>
<dbReference type="AlphaFoldDB" id="A0A4R5DLJ5"/>
<keyword evidence="2" id="KW-1185">Reference proteome</keyword>
<accession>A0A4R5DLJ5</accession>
<comment type="caution">
    <text evidence="1">The sequence shown here is derived from an EMBL/GenBank/DDBJ whole genome shotgun (WGS) entry which is preliminary data.</text>
</comment>
<dbReference type="EMBL" id="SMFL01000008">
    <property type="protein sequence ID" value="TDE12851.1"/>
    <property type="molecule type" value="Genomic_DNA"/>
</dbReference>
<dbReference type="OrthoDB" id="1778949at2"/>
<dbReference type="Proteomes" id="UP000294850">
    <property type="component" value="Unassembled WGS sequence"/>
</dbReference>
<organism evidence="1 2">
    <name type="scientific">Dyadobacter psychrotolerans</name>
    <dbReference type="NCBI Taxonomy" id="2541721"/>
    <lineage>
        <taxon>Bacteria</taxon>
        <taxon>Pseudomonadati</taxon>
        <taxon>Bacteroidota</taxon>
        <taxon>Cytophagia</taxon>
        <taxon>Cytophagales</taxon>
        <taxon>Spirosomataceae</taxon>
        <taxon>Dyadobacter</taxon>
    </lineage>
</organism>